<dbReference type="FunFam" id="3.40.605.10:FF:000007">
    <property type="entry name" value="NAD/NADP-dependent betaine aldehyde dehydrogenase"/>
    <property type="match status" value="1"/>
</dbReference>
<dbReference type="InterPro" id="IPR016163">
    <property type="entry name" value="Ald_DH_C"/>
</dbReference>
<evidence type="ECO:0000256" key="6">
    <source>
        <dbReference type="RuleBase" id="RU003345"/>
    </source>
</evidence>
<dbReference type="InterPro" id="IPR016161">
    <property type="entry name" value="Ald_DH/histidinol_DH"/>
</dbReference>
<dbReference type="AlphaFoldDB" id="A0A7S0WPS2"/>
<dbReference type="Gene3D" id="3.40.605.10">
    <property type="entry name" value="Aldehyde Dehydrogenase, Chain A, domain 1"/>
    <property type="match status" value="1"/>
</dbReference>
<evidence type="ECO:0000256" key="2">
    <source>
        <dbReference type="ARBA" id="ARBA00023002"/>
    </source>
</evidence>
<comment type="pathway">
    <text evidence="4">Amine and polyamine biosynthesis; betaine biosynthesis via choline pathway; betaine from betaine aldehyde: step 1/1.</text>
</comment>
<dbReference type="PANTHER" id="PTHR43860">
    <property type="entry name" value="BETAINE ALDEHYDE DEHYDROGENASE"/>
    <property type="match status" value="1"/>
</dbReference>
<name>A0A7S0WPS2_9CHLO</name>
<evidence type="ECO:0000256" key="1">
    <source>
        <dbReference type="ARBA" id="ARBA00009986"/>
    </source>
</evidence>
<dbReference type="CDD" id="cd07110">
    <property type="entry name" value="ALDH_F10_BADH"/>
    <property type="match status" value="1"/>
</dbReference>
<keyword evidence="3" id="KW-0520">NAD</keyword>
<dbReference type="PANTHER" id="PTHR43860:SF2">
    <property type="entry name" value="BETAINE ALDEHYDE DEHYDROGENASE-RELATED"/>
    <property type="match status" value="1"/>
</dbReference>
<feature type="domain" description="Aldehyde dehydrogenase" evidence="7">
    <location>
        <begin position="16"/>
        <end position="480"/>
    </location>
</feature>
<evidence type="ECO:0000256" key="4">
    <source>
        <dbReference type="ARBA" id="ARBA00037921"/>
    </source>
</evidence>
<dbReference type="EMBL" id="HBFB01013681">
    <property type="protein sequence ID" value="CAD8676907.1"/>
    <property type="molecule type" value="Transcribed_RNA"/>
</dbReference>
<accession>A0A7S0WPS2</accession>
<feature type="active site" evidence="5">
    <location>
        <position position="255"/>
    </location>
</feature>
<keyword evidence="2 6" id="KW-0560">Oxidoreductase</keyword>
<gene>
    <name evidence="8" type="ORF">CLEI1391_LOCUS7693</name>
</gene>
<dbReference type="InterPro" id="IPR029510">
    <property type="entry name" value="Ald_DH_CS_GLU"/>
</dbReference>
<reference evidence="8" key="1">
    <citation type="submission" date="2021-01" db="EMBL/GenBank/DDBJ databases">
        <authorList>
            <person name="Corre E."/>
            <person name="Pelletier E."/>
            <person name="Niang G."/>
            <person name="Scheremetjew M."/>
            <person name="Finn R."/>
            <person name="Kale V."/>
            <person name="Holt S."/>
            <person name="Cochrane G."/>
            <person name="Meng A."/>
            <person name="Brown T."/>
            <person name="Cohen L."/>
        </authorList>
    </citation>
    <scope>NUCLEOTIDE SEQUENCE</scope>
    <source>
        <strain evidence="8">SAG 11-49</strain>
    </source>
</reference>
<dbReference type="FunFam" id="3.40.309.10:FF:000012">
    <property type="entry name" value="Betaine aldehyde dehydrogenase"/>
    <property type="match status" value="1"/>
</dbReference>
<dbReference type="Pfam" id="PF00171">
    <property type="entry name" value="Aldedh"/>
    <property type="match status" value="1"/>
</dbReference>
<evidence type="ECO:0000313" key="8">
    <source>
        <dbReference type="EMBL" id="CAD8676907.1"/>
    </source>
</evidence>
<evidence type="ECO:0000256" key="5">
    <source>
        <dbReference type="PROSITE-ProRule" id="PRU10007"/>
    </source>
</evidence>
<evidence type="ECO:0000256" key="3">
    <source>
        <dbReference type="ARBA" id="ARBA00023027"/>
    </source>
</evidence>
<dbReference type="InterPro" id="IPR016162">
    <property type="entry name" value="Ald_DH_N"/>
</dbReference>
<organism evidence="8">
    <name type="scientific">Chlamydomonas leiostraca</name>
    <dbReference type="NCBI Taxonomy" id="1034604"/>
    <lineage>
        <taxon>Eukaryota</taxon>
        <taxon>Viridiplantae</taxon>
        <taxon>Chlorophyta</taxon>
        <taxon>core chlorophytes</taxon>
        <taxon>Chlorophyceae</taxon>
        <taxon>CS clade</taxon>
        <taxon>Chlamydomonadales</taxon>
        <taxon>Chlamydomonadaceae</taxon>
        <taxon>Chlamydomonas</taxon>
    </lineage>
</organism>
<dbReference type="Gene3D" id="3.40.309.10">
    <property type="entry name" value="Aldehyde Dehydrogenase, Chain A, domain 2"/>
    <property type="match status" value="1"/>
</dbReference>
<protein>
    <recommendedName>
        <fullName evidence="7">Aldehyde dehydrogenase domain-containing protein</fullName>
    </recommendedName>
</protein>
<dbReference type="InterPro" id="IPR016160">
    <property type="entry name" value="Ald_DH_CS_CYS"/>
</dbReference>
<comment type="similarity">
    <text evidence="1 6">Belongs to the aldehyde dehydrogenase family.</text>
</comment>
<dbReference type="PROSITE" id="PS00070">
    <property type="entry name" value="ALDEHYDE_DEHYDR_CYS"/>
    <property type="match status" value="1"/>
</dbReference>
<dbReference type="InterPro" id="IPR015590">
    <property type="entry name" value="Aldehyde_DH_dom"/>
</dbReference>
<dbReference type="GO" id="GO:0004029">
    <property type="term" value="F:aldehyde dehydrogenase (NAD+) activity"/>
    <property type="evidence" value="ECO:0007669"/>
    <property type="project" value="UniProtKB-ARBA"/>
</dbReference>
<evidence type="ECO:0000259" key="7">
    <source>
        <dbReference type="Pfam" id="PF00171"/>
    </source>
</evidence>
<dbReference type="PROSITE" id="PS00687">
    <property type="entry name" value="ALDEHYDE_DEHYDR_GLU"/>
    <property type="match status" value="1"/>
</dbReference>
<dbReference type="SUPFAM" id="SSF53720">
    <property type="entry name" value="ALDH-like"/>
    <property type="match status" value="1"/>
</dbReference>
<sequence length="498" mass="52448">MAPTLPTRQLYIGGKWVQPALGGSMDVICPATEEVIGKIPAGTAADVDVAVHAAQAAQKTWGKTSGVHRAGFLRAIAAQIREKKPLLAQYETADCGKPIDEAEWDMDDVAACFDYYAGLAEGLDAKKETPLDVGSADFSVKVRSEPLGVVALITPWNYPLLMATWKVAPALAAGCAAILKPSELASVTCLELAAIAHEVGLPAGVLNVITGDGPNAGAPLSCHPGVAKVAFTGSAATGRRVAASAAGVLRPATMELGGKSALLVFDDADVDKAVEWAMFGSFWTNGQICSATSRLLLQEGIAPRFLAALKARAESIRVDDPLLPGVRLGPLVSGAQYGKVRGYVQAGVDEGARLVTGGNRPEHLPRGYFLQPTVFADVKPHMRIWREEIFGPVLCVATFADEAGALAAANDCEYGLGGAVISADPERCRRVAEGLECGIVWVNCSQPCFCQAPWGGVKNSGYGRELGEWGLANFLTTKQVTTYVSPDTWAWYSPPSKL</sequence>
<proteinExistence type="inferred from homology"/>